<dbReference type="PANTHER" id="PTHR12243:SF60">
    <property type="entry name" value="SI:CH211-15D5.12-RELATED"/>
    <property type="match status" value="1"/>
</dbReference>
<evidence type="ECO:0000256" key="2">
    <source>
        <dbReference type="SAM" id="MobiDB-lite"/>
    </source>
</evidence>
<dbReference type="AlphaFoldDB" id="A0ABD1E6Q0"/>
<dbReference type="Pfam" id="PF10545">
    <property type="entry name" value="MADF_DNA_bdg"/>
    <property type="match status" value="1"/>
</dbReference>
<feature type="compositionally biased region" description="Polar residues" evidence="2">
    <location>
        <begin position="163"/>
        <end position="179"/>
    </location>
</feature>
<dbReference type="PROSITE" id="PS51031">
    <property type="entry name" value="BESS"/>
    <property type="match status" value="1"/>
</dbReference>
<keyword evidence="1" id="KW-0539">Nucleus</keyword>
<evidence type="ECO:0000256" key="1">
    <source>
        <dbReference type="PROSITE-ProRule" id="PRU00371"/>
    </source>
</evidence>
<feature type="region of interest" description="Disordered" evidence="2">
    <location>
        <begin position="267"/>
        <end position="290"/>
    </location>
</feature>
<gene>
    <name evidence="5" type="ORF">ABEB36_013068</name>
</gene>
<dbReference type="InterPro" id="IPR006578">
    <property type="entry name" value="MADF-dom"/>
</dbReference>
<feature type="region of interest" description="Disordered" evidence="2">
    <location>
        <begin position="115"/>
        <end position="194"/>
    </location>
</feature>
<dbReference type="EMBL" id="JBDJPC010000010">
    <property type="protein sequence ID" value="KAL1490357.1"/>
    <property type="molecule type" value="Genomic_DNA"/>
</dbReference>
<proteinExistence type="predicted"/>
<dbReference type="InterPro" id="IPR004210">
    <property type="entry name" value="BESS_motif"/>
</dbReference>
<evidence type="ECO:0000259" key="3">
    <source>
        <dbReference type="PROSITE" id="PS51029"/>
    </source>
</evidence>
<keyword evidence="6" id="KW-1185">Reference proteome</keyword>
<protein>
    <recommendedName>
        <fullName evidence="7">MADF domain-containing protein</fullName>
    </recommendedName>
</protein>
<name>A0ABD1E6Q0_HYPHA</name>
<comment type="caution">
    <text evidence="5">The sequence shown here is derived from an EMBL/GenBank/DDBJ whole genome shotgun (WGS) entry which is preliminary data.</text>
</comment>
<evidence type="ECO:0000313" key="5">
    <source>
        <dbReference type="EMBL" id="KAL1490357.1"/>
    </source>
</evidence>
<evidence type="ECO:0000313" key="6">
    <source>
        <dbReference type="Proteomes" id="UP001566132"/>
    </source>
</evidence>
<accession>A0ABD1E6Q0</accession>
<dbReference type="SMART" id="SM00595">
    <property type="entry name" value="MADF"/>
    <property type="match status" value="1"/>
</dbReference>
<feature type="domain" description="BESS" evidence="4">
    <location>
        <begin position="227"/>
        <end position="266"/>
    </location>
</feature>
<reference evidence="5 6" key="1">
    <citation type="submission" date="2024-05" db="EMBL/GenBank/DDBJ databases">
        <title>Genetic variation in Jamaican populations of the coffee berry borer (Hypothenemus hampei).</title>
        <authorList>
            <person name="Errbii M."/>
            <person name="Myrie A."/>
        </authorList>
    </citation>
    <scope>NUCLEOTIDE SEQUENCE [LARGE SCALE GENOMIC DNA]</scope>
    <source>
        <strain evidence="5">JA-Hopewell-2020-01-JO</strain>
        <tissue evidence="5">Whole body</tissue>
    </source>
</reference>
<dbReference type="GO" id="GO:0005634">
    <property type="term" value="C:nucleus"/>
    <property type="evidence" value="ECO:0007669"/>
    <property type="project" value="UniProtKB-SubCell"/>
</dbReference>
<evidence type="ECO:0008006" key="7">
    <source>
        <dbReference type="Google" id="ProtNLM"/>
    </source>
</evidence>
<evidence type="ECO:0000259" key="4">
    <source>
        <dbReference type="PROSITE" id="PS51031"/>
    </source>
</evidence>
<dbReference type="Pfam" id="PF02944">
    <property type="entry name" value="BESS"/>
    <property type="match status" value="1"/>
</dbReference>
<dbReference type="PROSITE" id="PS51029">
    <property type="entry name" value="MADF"/>
    <property type="match status" value="1"/>
</dbReference>
<sequence length="290" mass="33418">MRDDFEFNTQLIAMIEAESCLYDHTSVEYANRNVQELAWKKISQEIKESVSDCKERWKNLRGAYTRYLKYASTPIDSATRKKKPYYLAEHMTFLLPFTKSRQLKRNIDVSWLKKAETSEGHDSSSDQENDDTGDFLKCEADVGTISPIPSTSTHKSLKENSEPSETSRTIPSSQYQEEPTPTRAVKKYRTTSNSTASLEDVNRCALEYFQNKNESLRKIPSMRPILEDPDVSFLMSLLPDLKEMNDKQKRRFKIEILNAARNILDGAAETMNRSIKNDRTPPEPETYTNS</sequence>
<comment type="subcellular location">
    <subcellularLocation>
        <location evidence="1">Nucleus</location>
    </subcellularLocation>
</comment>
<feature type="domain" description="MADF" evidence="3">
    <location>
        <begin position="10"/>
        <end position="99"/>
    </location>
</feature>
<dbReference type="InterPro" id="IPR039353">
    <property type="entry name" value="TF_Adf1"/>
</dbReference>
<organism evidence="5 6">
    <name type="scientific">Hypothenemus hampei</name>
    <name type="common">Coffee berry borer</name>
    <dbReference type="NCBI Taxonomy" id="57062"/>
    <lineage>
        <taxon>Eukaryota</taxon>
        <taxon>Metazoa</taxon>
        <taxon>Ecdysozoa</taxon>
        <taxon>Arthropoda</taxon>
        <taxon>Hexapoda</taxon>
        <taxon>Insecta</taxon>
        <taxon>Pterygota</taxon>
        <taxon>Neoptera</taxon>
        <taxon>Endopterygota</taxon>
        <taxon>Coleoptera</taxon>
        <taxon>Polyphaga</taxon>
        <taxon>Cucujiformia</taxon>
        <taxon>Curculionidae</taxon>
        <taxon>Scolytinae</taxon>
        <taxon>Hypothenemus</taxon>
    </lineage>
</organism>
<feature type="compositionally biased region" description="Basic and acidic residues" evidence="2">
    <location>
        <begin position="115"/>
        <end position="124"/>
    </location>
</feature>
<dbReference type="PANTHER" id="PTHR12243">
    <property type="entry name" value="MADF DOMAIN TRANSCRIPTION FACTOR"/>
    <property type="match status" value="1"/>
</dbReference>
<dbReference type="Proteomes" id="UP001566132">
    <property type="component" value="Unassembled WGS sequence"/>
</dbReference>